<keyword evidence="5" id="KW-0206">Cytoskeleton</keyword>
<dbReference type="AlphaFoldDB" id="A0A836FZ69"/>
<dbReference type="OrthoDB" id="10259249at2759"/>
<evidence type="ECO:0000256" key="3">
    <source>
        <dbReference type="ARBA" id="ARBA00022174"/>
    </source>
</evidence>
<proteinExistence type="inferred from homology"/>
<dbReference type="PANTHER" id="PTHR31078:SF1">
    <property type="entry name" value="CILIA- AND FLAGELLA-ASSOCIATED PROTEIN 300"/>
    <property type="match status" value="1"/>
</dbReference>
<organism evidence="7 8">
    <name type="scientific">Leishmania enriettii</name>
    <dbReference type="NCBI Taxonomy" id="5663"/>
    <lineage>
        <taxon>Eukaryota</taxon>
        <taxon>Discoba</taxon>
        <taxon>Euglenozoa</taxon>
        <taxon>Kinetoplastea</taxon>
        <taxon>Metakinetoplastina</taxon>
        <taxon>Trypanosomatida</taxon>
        <taxon>Trypanosomatidae</taxon>
        <taxon>Leishmaniinae</taxon>
        <taxon>Leishmania</taxon>
    </lineage>
</organism>
<dbReference type="PANTHER" id="PTHR31078">
    <property type="entry name" value="CILIA- AND FLAGELLA-ASSOCIATED PROTEIN 300"/>
    <property type="match status" value="1"/>
</dbReference>
<keyword evidence="6" id="KW-0966">Cell projection</keyword>
<dbReference type="GO" id="GO:0005930">
    <property type="term" value="C:axoneme"/>
    <property type="evidence" value="ECO:0007669"/>
    <property type="project" value="UniProtKB-SubCell"/>
</dbReference>
<accession>A0A836FZ69</accession>
<name>A0A836FZ69_LEIEN</name>
<protein>
    <recommendedName>
        <fullName evidence="3">Cilia- and flagella-associated protein 300</fullName>
    </recommendedName>
</protein>
<comment type="caution">
    <text evidence="7">The sequence shown here is derived from an EMBL/GenBank/DDBJ whole genome shotgun (WGS) entry which is preliminary data.</text>
</comment>
<evidence type="ECO:0000313" key="8">
    <source>
        <dbReference type="Proteomes" id="UP000674179"/>
    </source>
</evidence>
<dbReference type="RefSeq" id="XP_067690525.1">
    <property type="nucleotide sequence ID" value="XM_067834422.1"/>
</dbReference>
<dbReference type="GeneID" id="94169932"/>
<dbReference type="Proteomes" id="UP000674179">
    <property type="component" value="Chromosome 31"/>
</dbReference>
<evidence type="ECO:0000256" key="2">
    <source>
        <dbReference type="ARBA" id="ARBA00009205"/>
    </source>
</evidence>
<dbReference type="InterPro" id="IPR029416">
    <property type="entry name" value="CFAP300"/>
</dbReference>
<comment type="subcellular location">
    <subcellularLocation>
        <location evidence="1">Cytoplasm</location>
        <location evidence="1">Cytoskeleton</location>
        <location evidence="1">Cilium axoneme</location>
    </subcellularLocation>
</comment>
<evidence type="ECO:0000256" key="5">
    <source>
        <dbReference type="ARBA" id="ARBA00023212"/>
    </source>
</evidence>
<sequence length="389" mass="42760">MFVFPLAEPSSMAAQAPACASPMDVEPYRGLFVKWGLLQPGGRGAWHMHTYRYSSSSSETPSFIEAASSAQTQASLSPSRTTNTSVGTVSAFALRFHHGVAADFLRSLFASPCVRSALVGDDAHRAQCSAGDDKLQFRPLTCRWTTLQPLRHGLVDAKVVRQVVCDLDGAALRSFNTFGYLLPTVKRSEELLPHGEVISDELRALFLRAHSRPCAQGSGACGDLCDDCDPDDAGDDDDDDDEDICGSMSGSRLPLRRLRDVFGKESREEFLYHILWRLIAGSGPLNQFEDDAAVYLDAARALYRYLIRSLHVFEETEQDANGDLAGLEVPDGTLPRCGAVVDTCVYEVFKVPGMTLFPRSDGVYPSNLNYCYVAVHPSKQTVTVWYHRC</sequence>
<dbReference type="EMBL" id="JAFHKP010000031">
    <property type="protein sequence ID" value="KAG5472002.1"/>
    <property type="molecule type" value="Genomic_DNA"/>
</dbReference>
<gene>
    <name evidence="7" type="ORF">CUR178_02667</name>
</gene>
<evidence type="ECO:0000313" key="7">
    <source>
        <dbReference type="EMBL" id="KAG5472002.1"/>
    </source>
</evidence>
<reference evidence="7 8" key="1">
    <citation type="submission" date="2021-02" db="EMBL/GenBank/DDBJ databases">
        <title>Leishmania (Mundinia) enrietti genome sequencing and assembly.</title>
        <authorList>
            <person name="Almutairi H."/>
            <person name="Gatherer D."/>
        </authorList>
    </citation>
    <scope>NUCLEOTIDE SEQUENCE [LARGE SCALE GENOMIC DNA]</scope>
    <source>
        <strain evidence="7">CUR178</strain>
    </source>
</reference>
<evidence type="ECO:0000256" key="4">
    <source>
        <dbReference type="ARBA" id="ARBA00022490"/>
    </source>
</evidence>
<keyword evidence="8" id="KW-1185">Reference proteome</keyword>
<dbReference type="KEGG" id="lenr:94169932"/>
<dbReference type="Pfam" id="PF14926">
    <property type="entry name" value="CFAP300"/>
    <property type="match status" value="1"/>
</dbReference>
<keyword evidence="4" id="KW-0963">Cytoplasm</keyword>
<evidence type="ECO:0000256" key="1">
    <source>
        <dbReference type="ARBA" id="ARBA00004430"/>
    </source>
</evidence>
<evidence type="ECO:0000256" key="6">
    <source>
        <dbReference type="ARBA" id="ARBA00023273"/>
    </source>
</evidence>
<comment type="similarity">
    <text evidence="2">Belongs to the CFAP300 family.</text>
</comment>